<dbReference type="SUPFAM" id="SSF51621">
    <property type="entry name" value="Phosphoenolpyruvate/pyruvate domain"/>
    <property type="match status" value="1"/>
</dbReference>
<dbReference type="PANTHER" id="PTHR42905:SF16">
    <property type="entry name" value="CARBOXYPHOSPHONOENOLPYRUVATE PHOSPHONOMUTASE-LIKE PROTEIN (AFU_ORTHOLOGUE AFUA_5G07230)"/>
    <property type="match status" value="1"/>
</dbReference>
<evidence type="ECO:0000313" key="2">
    <source>
        <dbReference type="Proteomes" id="UP001595868"/>
    </source>
</evidence>
<keyword evidence="1" id="KW-0456">Lyase</keyword>
<dbReference type="InterPro" id="IPR040442">
    <property type="entry name" value="Pyrv_kinase-like_dom_sf"/>
</dbReference>
<dbReference type="Gene3D" id="6.10.250.2750">
    <property type="match status" value="1"/>
</dbReference>
<dbReference type="RefSeq" id="WP_377551040.1">
    <property type="nucleotide sequence ID" value="NZ_JBHSBN010000025.1"/>
</dbReference>
<dbReference type="PANTHER" id="PTHR42905">
    <property type="entry name" value="PHOSPHOENOLPYRUVATE CARBOXYLASE"/>
    <property type="match status" value="1"/>
</dbReference>
<gene>
    <name evidence="1" type="ORF">ACFOX0_26930</name>
</gene>
<dbReference type="EMBL" id="JBHSBN010000025">
    <property type="protein sequence ID" value="MFC4109554.1"/>
    <property type="molecule type" value="Genomic_DNA"/>
</dbReference>
<dbReference type="Pfam" id="PF13714">
    <property type="entry name" value="PEP_mutase"/>
    <property type="match status" value="1"/>
</dbReference>
<sequence length="274" mass="27305">MTDQRTRAELFRSLHTAGSPLVLVNAWDAASARIVAAAGARAIATTSAGVAWSLGAPDGDALGRDAAVEVVGRVAAAVDLPVTADIEAGYGSTPAEVAETVRAVLAAGAVGVNVEDARYDGAGGSPLRDVAEQGERLAAIRAAADAAGVPLYVNARIDTFLRGVGGVPETVERATAYLAAGADGVFVPGVVDPETVAALASAVAAPLNILAGPGAPPVPELARLGVARVSLGSAVAEAAYGLARRAAREALTEGTYTALGDALDYGTLNALMRD</sequence>
<dbReference type="Proteomes" id="UP001595868">
    <property type="component" value="Unassembled WGS sequence"/>
</dbReference>
<organism evidence="1 2">
    <name type="scientific">Micromonospora zhanjiangensis</name>
    <dbReference type="NCBI Taxonomy" id="1522057"/>
    <lineage>
        <taxon>Bacteria</taxon>
        <taxon>Bacillati</taxon>
        <taxon>Actinomycetota</taxon>
        <taxon>Actinomycetes</taxon>
        <taxon>Micromonosporales</taxon>
        <taxon>Micromonosporaceae</taxon>
        <taxon>Micromonospora</taxon>
    </lineage>
</organism>
<dbReference type="InterPro" id="IPR015813">
    <property type="entry name" value="Pyrv/PenolPyrv_kinase-like_dom"/>
</dbReference>
<accession>A0ABV8KU02</accession>
<proteinExistence type="predicted"/>
<dbReference type="CDD" id="cd00377">
    <property type="entry name" value="ICL_PEPM"/>
    <property type="match status" value="1"/>
</dbReference>
<protein>
    <submittedName>
        <fullName evidence="1">Isocitrate lyase/phosphoenolpyruvate mutase family protein</fullName>
    </submittedName>
</protein>
<reference evidence="2" key="1">
    <citation type="journal article" date="2019" name="Int. J. Syst. Evol. Microbiol.">
        <title>The Global Catalogue of Microorganisms (GCM) 10K type strain sequencing project: providing services to taxonomists for standard genome sequencing and annotation.</title>
        <authorList>
            <consortium name="The Broad Institute Genomics Platform"/>
            <consortium name="The Broad Institute Genome Sequencing Center for Infectious Disease"/>
            <person name="Wu L."/>
            <person name="Ma J."/>
        </authorList>
    </citation>
    <scope>NUCLEOTIDE SEQUENCE [LARGE SCALE GENOMIC DNA]</scope>
    <source>
        <strain evidence="2">2902at01</strain>
    </source>
</reference>
<name>A0ABV8KU02_9ACTN</name>
<dbReference type="Gene3D" id="3.20.20.60">
    <property type="entry name" value="Phosphoenolpyruvate-binding domains"/>
    <property type="match status" value="1"/>
</dbReference>
<evidence type="ECO:0000313" key="1">
    <source>
        <dbReference type="EMBL" id="MFC4109554.1"/>
    </source>
</evidence>
<comment type="caution">
    <text evidence="1">The sequence shown here is derived from an EMBL/GenBank/DDBJ whole genome shotgun (WGS) entry which is preliminary data.</text>
</comment>
<dbReference type="InterPro" id="IPR039556">
    <property type="entry name" value="ICL/PEPM"/>
</dbReference>
<keyword evidence="2" id="KW-1185">Reference proteome</keyword>
<dbReference type="GO" id="GO:0016829">
    <property type="term" value="F:lyase activity"/>
    <property type="evidence" value="ECO:0007669"/>
    <property type="project" value="UniProtKB-KW"/>
</dbReference>